<dbReference type="Pfam" id="PF10737">
    <property type="entry name" value="GerPC"/>
    <property type="match status" value="1"/>
</dbReference>
<keyword evidence="3" id="KW-1185">Reference proteome</keyword>
<dbReference type="EMBL" id="LGUF01000007">
    <property type="protein sequence ID" value="KON89487.1"/>
    <property type="molecule type" value="Genomic_DNA"/>
</dbReference>
<dbReference type="PATRIC" id="fig|1459.3.peg.5175"/>
<evidence type="ECO:0000313" key="2">
    <source>
        <dbReference type="EMBL" id="KON89487.1"/>
    </source>
</evidence>
<comment type="caution">
    <text evidence="2">The sequence shown here is derived from an EMBL/GenBank/DDBJ whole genome shotgun (WGS) entry which is preliminary data.</text>
</comment>
<organism evidence="2 3">
    <name type="scientific">Sporosarcina globispora</name>
    <name type="common">Bacillus globisporus</name>
    <dbReference type="NCBI Taxonomy" id="1459"/>
    <lineage>
        <taxon>Bacteria</taxon>
        <taxon>Bacillati</taxon>
        <taxon>Bacillota</taxon>
        <taxon>Bacilli</taxon>
        <taxon>Bacillales</taxon>
        <taxon>Caryophanaceae</taxon>
        <taxon>Sporosarcina</taxon>
    </lineage>
</organism>
<name>A0A0M0GJ36_SPOGL</name>
<dbReference type="AlphaFoldDB" id="A0A0M0GJ36"/>
<dbReference type="OrthoDB" id="2991331at2"/>
<evidence type="ECO:0000256" key="1">
    <source>
        <dbReference type="SAM" id="Coils"/>
    </source>
</evidence>
<dbReference type="STRING" id="1459.AF332_23475"/>
<reference evidence="3" key="1">
    <citation type="submission" date="2015-07" db="EMBL/GenBank/DDBJ databases">
        <title>Fjat-10036 dsm4.</title>
        <authorList>
            <person name="Liu B."/>
            <person name="Wang J."/>
            <person name="Zhu Y."/>
            <person name="Liu G."/>
            <person name="Chen Q."/>
            <person name="Chen Z."/>
            <person name="Lan J."/>
            <person name="Che J."/>
            <person name="Ge C."/>
            <person name="Shi H."/>
            <person name="Pan Z."/>
            <person name="Liu X."/>
        </authorList>
    </citation>
    <scope>NUCLEOTIDE SEQUENCE [LARGE SCALE GENOMIC DNA]</scope>
    <source>
        <strain evidence="3">DSM 4</strain>
    </source>
</reference>
<protein>
    <submittedName>
        <fullName evidence="2">Spore gernimation protein</fullName>
    </submittedName>
</protein>
<dbReference type="InterPro" id="IPR019673">
    <property type="entry name" value="Spore_germination_GerPC"/>
</dbReference>
<evidence type="ECO:0000313" key="3">
    <source>
        <dbReference type="Proteomes" id="UP000037109"/>
    </source>
</evidence>
<accession>A0A0M0GJ36</accession>
<sequence length="203" mass="23813">MNQQLNTYLQQLQAFVETQEKRIRSLEAMVKKLQEETEVLKSRPPMQVDRIEYKFDQLKVESLEGTLNIGLNPSELQNIEDFAVDNKNIKAPISPKTQMKRTMEIEEAIYQYLERELPEITASVQKKLNVSVDDSYIAFIKEDIKKQLPNRIDFYLKQQQASNRSGQERDNEEIIEFIKKEIHNGVHAFISHLPENMKGMNKE</sequence>
<proteinExistence type="predicted"/>
<dbReference type="Proteomes" id="UP000037109">
    <property type="component" value="Unassembled WGS sequence"/>
</dbReference>
<gene>
    <name evidence="2" type="ORF">AF332_23475</name>
</gene>
<keyword evidence="1" id="KW-0175">Coiled coil</keyword>
<feature type="coiled-coil region" evidence="1">
    <location>
        <begin position="9"/>
        <end position="43"/>
    </location>
</feature>